<reference evidence="1" key="2">
    <citation type="submission" date="2020-09" db="EMBL/GenBank/DDBJ databases">
        <authorList>
            <person name="Sun Q."/>
            <person name="Zhou Y."/>
        </authorList>
    </citation>
    <scope>NUCLEOTIDE SEQUENCE</scope>
    <source>
        <strain evidence="1">CGMCC 1.12924</strain>
    </source>
</reference>
<keyword evidence="2" id="KW-1185">Reference proteome</keyword>
<evidence type="ECO:0000313" key="2">
    <source>
        <dbReference type="Proteomes" id="UP000652231"/>
    </source>
</evidence>
<accession>A0A8J2VAC8</accession>
<gene>
    <name evidence="1" type="ORF">GCM10011312_20100</name>
</gene>
<dbReference type="AlphaFoldDB" id="A0A8J2VAC8"/>
<evidence type="ECO:0000313" key="1">
    <source>
        <dbReference type="EMBL" id="GGD96558.1"/>
    </source>
</evidence>
<protein>
    <submittedName>
        <fullName evidence="1">Uncharacterized protein</fullName>
    </submittedName>
</protein>
<proteinExistence type="predicted"/>
<dbReference type="EMBL" id="BMGK01000008">
    <property type="protein sequence ID" value="GGD96558.1"/>
    <property type="molecule type" value="Genomic_DNA"/>
</dbReference>
<organism evidence="1 2">
    <name type="scientific">Planktosalinus lacus</name>
    <dbReference type="NCBI Taxonomy" id="1526573"/>
    <lineage>
        <taxon>Bacteria</taxon>
        <taxon>Pseudomonadati</taxon>
        <taxon>Bacteroidota</taxon>
        <taxon>Flavobacteriia</taxon>
        <taxon>Flavobacteriales</taxon>
        <taxon>Flavobacteriaceae</taxon>
        <taxon>Planktosalinus</taxon>
    </lineage>
</organism>
<comment type="caution">
    <text evidence="1">The sequence shown here is derived from an EMBL/GenBank/DDBJ whole genome shotgun (WGS) entry which is preliminary data.</text>
</comment>
<sequence>MLLAVPCTVKQNTKQLLNIESAATSNSAKSKSVCTTYQELKEHSQKIQAEKKLRPLATTTQTVSRMDPGQPLLLPDFYNDYKEKIPSHLVFGQFLI</sequence>
<dbReference type="Proteomes" id="UP000652231">
    <property type="component" value="Unassembled WGS sequence"/>
</dbReference>
<reference evidence="1" key="1">
    <citation type="journal article" date="2014" name="Int. J. Syst. Evol. Microbiol.">
        <title>Complete genome sequence of Corynebacterium casei LMG S-19264T (=DSM 44701T), isolated from a smear-ripened cheese.</title>
        <authorList>
            <consortium name="US DOE Joint Genome Institute (JGI-PGF)"/>
            <person name="Walter F."/>
            <person name="Albersmeier A."/>
            <person name="Kalinowski J."/>
            <person name="Ruckert C."/>
        </authorList>
    </citation>
    <scope>NUCLEOTIDE SEQUENCE</scope>
    <source>
        <strain evidence="1">CGMCC 1.12924</strain>
    </source>
</reference>
<name>A0A8J2VAC8_9FLAO</name>